<keyword evidence="3" id="KW-0460">Magnesium</keyword>
<evidence type="ECO:0000256" key="2">
    <source>
        <dbReference type="ARBA" id="ARBA00022723"/>
    </source>
</evidence>
<dbReference type="PANTHER" id="PTHR12001">
    <property type="entry name" value="GERANYLGERANYL PYROPHOSPHATE SYNTHASE"/>
    <property type="match status" value="1"/>
</dbReference>
<gene>
    <name evidence="4" type="ORF">TWF106_003637</name>
</gene>
<dbReference type="Pfam" id="PF19086">
    <property type="entry name" value="Terpene_syn_C_2"/>
    <property type="match status" value="1"/>
</dbReference>
<dbReference type="Gene3D" id="1.10.600.10">
    <property type="entry name" value="Farnesyl Diphosphate Synthase"/>
    <property type="match status" value="2"/>
</dbReference>
<dbReference type="SFLD" id="SFLDS00005">
    <property type="entry name" value="Isoprenoid_Synthase_Type_I"/>
    <property type="match status" value="1"/>
</dbReference>
<dbReference type="InterPro" id="IPR000092">
    <property type="entry name" value="Polyprenyl_synt"/>
</dbReference>
<dbReference type="PROSITE" id="PS00444">
    <property type="entry name" value="POLYPRENYL_SYNTHASE_2"/>
    <property type="match status" value="1"/>
</dbReference>
<dbReference type="GO" id="GO:0004659">
    <property type="term" value="F:prenyltransferase activity"/>
    <property type="evidence" value="ECO:0007669"/>
    <property type="project" value="InterPro"/>
</dbReference>
<evidence type="ECO:0000256" key="1">
    <source>
        <dbReference type="ARBA" id="ARBA00022679"/>
    </source>
</evidence>
<dbReference type="EMBL" id="WIWS01000018">
    <property type="protein sequence ID" value="KAF3224670.1"/>
    <property type="molecule type" value="Genomic_DNA"/>
</dbReference>
<dbReference type="Proteomes" id="UP000472727">
    <property type="component" value="Unassembled WGS sequence"/>
</dbReference>
<dbReference type="AlphaFoldDB" id="A0A7C8QX56"/>
<name>A0A7C8QX56_ORBOL</name>
<dbReference type="Pfam" id="PF00348">
    <property type="entry name" value="polyprenyl_synt"/>
    <property type="match status" value="1"/>
</dbReference>
<evidence type="ECO:0000313" key="5">
    <source>
        <dbReference type="Proteomes" id="UP000472727"/>
    </source>
</evidence>
<dbReference type="InterPro" id="IPR033749">
    <property type="entry name" value="Polyprenyl_synt_CS"/>
</dbReference>
<dbReference type="InterPro" id="IPR008949">
    <property type="entry name" value="Isoprenoid_synthase_dom_sf"/>
</dbReference>
<dbReference type="PANTHER" id="PTHR12001:SF72">
    <property type="entry name" value="THIJ_PFPI FAMILY PROTEIN (AFU_ORTHOLOGUE AFUA_3G01210)-RELATED"/>
    <property type="match status" value="1"/>
</dbReference>
<sequence>MPRPQGRAFRGTRVGRGTCMLRIKGPEGFPTYIRSQYLDLVQFGIDPDTTSTIVDTSSIDTHGFGEGYILRKHNSYDETDRGTEECRNDWKNYVGPVRVWGNRSDTVGNLMGLGMPMAIPERLALCVYISESYEKGEFDVTDAFLSDNMMEQNQNADLDIHTNNLCINSTDSRGTQSIAGAKQLQSKILLELLETDLNCGKQIIEQWQEMVSITITHSKNFNNLDEYLEFRILDTGCGFSGGMILFGMGIRLTDEEHKIAREVLIAVWRALALLNDYFSFNKEYREFLESDGATLVNAVWLYMQWGNLDIETAKEVVREKALEFEQKFLKDRQEFLKTHSHRNTRLAKYIEGWYYAMSASLWWNLDCPRYHLAPPNPEPTDPLVKEIEERLGNTAVSPSSSKAKNETAEASNEVLDTKLLLEPYEYLISMPSKGVREAFVDALNLWFSIPEPHLTKIKDIGKKLHTASILLDDIEDNSPLRRGQKSAHAVYGEGQAINSANYLIIWAMDETRRLGNSIFSEIFFEESRNALIGQSYEMHWRDTRKCPTEDEYIEMVEKKTGGLFRFLTRVMTAFTENIVCVNFNLDNLAYMVGQYFQIRDDFMNLTNTNYTDLKGFCEDLDEGKFSYLVVHSWNVQSAESSRLRTLFEERYKIGFMAREAKEEVLGILQRNGSFDYTEKKMGQLAQGIDDEVYRLEDITGQKNWSLRLLIHKLTAKS</sequence>
<keyword evidence="1" id="KW-0808">Transferase</keyword>
<evidence type="ECO:0000256" key="3">
    <source>
        <dbReference type="ARBA" id="ARBA00022842"/>
    </source>
</evidence>
<accession>A0A7C8QX56</accession>
<dbReference type="GO" id="GO:0043386">
    <property type="term" value="P:mycotoxin biosynthetic process"/>
    <property type="evidence" value="ECO:0007669"/>
    <property type="project" value="UniProtKB-ARBA"/>
</dbReference>
<protein>
    <submittedName>
        <fullName evidence="4">Uncharacterized protein</fullName>
    </submittedName>
</protein>
<evidence type="ECO:0000313" key="4">
    <source>
        <dbReference type="EMBL" id="KAF3224670.1"/>
    </source>
</evidence>
<dbReference type="GO" id="GO:0046165">
    <property type="term" value="P:alcohol biosynthetic process"/>
    <property type="evidence" value="ECO:0007669"/>
    <property type="project" value="UniProtKB-ARBA"/>
</dbReference>
<comment type="caution">
    <text evidence="4">The sequence shown here is derived from an EMBL/GenBank/DDBJ whole genome shotgun (WGS) entry which is preliminary data.</text>
</comment>
<dbReference type="GO" id="GO:0008299">
    <property type="term" value="P:isoprenoid biosynthetic process"/>
    <property type="evidence" value="ECO:0007669"/>
    <property type="project" value="InterPro"/>
</dbReference>
<reference evidence="4 5" key="1">
    <citation type="submission" date="2019-06" db="EMBL/GenBank/DDBJ databases">
        <authorList>
            <person name="Palmer J.M."/>
        </authorList>
    </citation>
    <scope>NUCLEOTIDE SEQUENCE [LARGE SCALE GENOMIC DNA]</scope>
    <source>
        <strain evidence="4 5">TWF106</strain>
    </source>
</reference>
<organism evidence="4 5">
    <name type="scientific">Orbilia oligospora</name>
    <name type="common">Nematode-trapping fungus</name>
    <name type="synonym">Arthrobotrys oligospora</name>
    <dbReference type="NCBI Taxonomy" id="2813651"/>
    <lineage>
        <taxon>Eukaryota</taxon>
        <taxon>Fungi</taxon>
        <taxon>Dikarya</taxon>
        <taxon>Ascomycota</taxon>
        <taxon>Pezizomycotina</taxon>
        <taxon>Orbiliomycetes</taxon>
        <taxon>Orbiliales</taxon>
        <taxon>Orbiliaceae</taxon>
        <taxon>Orbilia</taxon>
    </lineage>
</organism>
<dbReference type="SUPFAM" id="SSF48576">
    <property type="entry name" value="Terpenoid synthases"/>
    <property type="match status" value="2"/>
</dbReference>
<keyword evidence="2" id="KW-0479">Metal-binding</keyword>
<dbReference type="PROSITE" id="PS00723">
    <property type="entry name" value="POLYPRENYL_SYNTHASE_1"/>
    <property type="match status" value="1"/>
</dbReference>
<dbReference type="GO" id="GO:0046872">
    <property type="term" value="F:metal ion binding"/>
    <property type="evidence" value="ECO:0007669"/>
    <property type="project" value="UniProtKB-KW"/>
</dbReference>
<proteinExistence type="predicted"/>
<dbReference type="CDD" id="cd00685">
    <property type="entry name" value="Trans_IPPS_HT"/>
    <property type="match status" value="1"/>
</dbReference>